<name>A0A7J6WPA3_THATH</name>
<protein>
    <submittedName>
        <fullName evidence="2">Ribonuclease h domain</fullName>
    </submittedName>
</protein>
<dbReference type="InterPro" id="IPR002156">
    <property type="entry name" value="RNaseH_domain"/>
</dbReference>
<keyword evidence="3" id="KW-1185">Reference proteome</keyword>
<dbReference type="Pfam" id="PF13456">
    <property type="entry name" value="RVT_3"/>
    <property type="match status" value="1"/>
</dbReference>
<dbReference type="InterPro" id="IPR053151">
    <property type="entry name" value="RNase_H-like"/>
</dbReference>
<dbReference type="CDD" id="cd06222">
    <property type="entry name" value="RNase_H_like"/>
    <property type="match status" value="1"/>
</dbReference>
<dbReference type="GO" id="GO:0004523">
    <property type="term" value="F:RNA-DNA hybrid ribonuclease activity"/>
    <property type="evidence" value="ECO:0007669"/>
    <property type="project" value="InterPro"/>
</dbReference>
<gene>
    <name evidence="2" type="ORF">FRX31_011636</name>
</gene>
<dbReference type="EMBL" id="JABWDY010012855">
    <property type="protein sequence ID" value="KAF5198777.1"/>
    <property type="molecule type" value="Genomic_DNA"/>
</dbReference>
<dbReference type="PANTHER" id="PTHR47723">
    <property type="entry name" value="OS05G0353850 PROTEIN"/>
    <property type="match status" value="1"/>
</dbReference>
<dbReference type="Proteomes" id="UP000554482">
    <property type="component" value="Unassembled WGS sequence"/>
</dbReference>
<dbReference type="GO" id="GO:0003676">
    <property type="term" value="F:nucleic acid binding"/>
    <property type="evidence" value="ECO:0007669"/>
    <property type="project" value="InterPro"/>
</dbReference>
<dbReference type="PANTHER" id="PTHR47723:SF19">
    <property type="entry name" value="POLYNUCLEOTIDYL TRANSFERASE, RIBONUCLEASE H-LIKE SUPERFAMILY PROTEIN"/>
    <property type="match status" value="1"/>
</dbReference>
<proteinExistence type="predicted"/>
<evidence type="ECO:0000313" key="3">
    <source>
        <dbReference type="Proteomes" id="UP000554482"/>
    </source>
</evidence>
<accession>A0A7J6WPA3</accession>
<dbReference type="InterPro" id="IPR044730">
    <property type="entry name" value="RNase_H-like_dom_plant"/>
</dbReference>
<evidence type="ECO:0000313" key="2">
    <source>
        <dbReference type="EMBL" id="KAF5198777.1"/>
    </source>
</evidence>
<dbReference type="PROSITE" id="PS50879">
    <property type="entry name" value="RNASE_H_1"/>
    <property type="match status" value="1"/>
</dbReference>
<dbReference type="AlphaFoldDB" id="A0A7J6WPA3"/>
<dbReference type="Gene3D" id="3.30.420.10">
    <property type="entry name" value="Ribonuclease H-like superfamily/Ribonuclease H"/>
    <property type="match status" value="1"/>
</dbReference>
<evidence type="ECO:0000259" key="1">
    <source>
        <dbReference type="PROSITE" id="PS50879"/>
    </source>
</evidence>
<dbReference type="SUPFAM" id="SSF53098">
    <property type="entry name" value="Ribonuclease H-like"/>
    <property type="match status" value="1"/>
</dbReference>
<comment type="caution">
    <text evidence="2">The sequence shown here is derived from an EMBL/GenBank/DDBJ whole genome shotgun (WGS) entry which is preliminary data.</text>
</comment>
<dbReference type="InterPro" id="IPR036397">
    <property type="entry name" value="RNaseH_sf"/>
</dbReference>
<sequence length="268" mass="30660">MLQLWFSVGNQGSYESFSFTLIPILIMWQLWKERCRRRFEENYVIKDGQAQNLILTIRYWIMKLGACFIPSSRSSKTFDFIANRLAIQTKNPPLKQPTLVYWTRPPDDFLALNTDGAASEGIAAGGGILRDIFGNHLMNFFSFYGDGSNNVAETRAILDGILTCKRQGFTKVIIYTDSKLATRWFHKETSPPWHLNIWWRKIQKEIEGMSIGMIHVYREGNFAADHLAGLGLIHKGDGAANPLCDTKFRQLLTGDKLQIPYLRSPNYS</sequence>
<organism evidence="2 3">
    <name type="scientific">Thalictrum thalictroides</name>
    <name type="common">Rue-anemone</name>
    <name type="synonym">Anemone thalictroides</name>
    <dbReference type="NCBI Taxonomy" id="46969"/>
    <lineage>
        <taxon>Eukaryota</taxon>
        <taxon>Viridiplantae</taxon>
        <taxon>Streptophyta</taxon>
        <taxon>Embryophyta</taxon>
        <taxon>Tracheophyta</taxon>
        <taxon>Spermatophyta</taxon>
        <taxon>Magnoliopsida</taxon>
        <taxon>Ranunculales</taxon>
        <taxon>Ranunculaceae</taxon>
        <taxon>Thalictroideae</taxon>
        <taxon>Thalictrum</taxon>
    </lineage>
</organism>
<reference evidence="2 3" key="1">
    <citation type="submission" date="2020-06" db="EMBL/GenBank/DDBJ databases">
        <title>Transcriptomic and genomic resources for Thalictrum thalictroides and T. hernandezii: Facilitating candidate gene discovery in an emerging model plant lineage.</title>
        <authorList>
            <person name="Arias T."/>
            <person name="Riano-Pachon D.M."/>
            <person name="Di Stilio V.S."/>
        </authorList>
    </citation>
    <scope>NUCLEOTIDE SEQUENCE [LARGE SCALE GENOMIC DNA]</scope>
    <source>
        <strain evidence="3">cv. WT478/WT964</strain>
        <tissue evidence="2">Leaves</tissue>
    </source>
</reference>
<feature type="domain" description="RNase H type-1" evidence="1">
    <location>
        <begin position="106"/>
        <end position="233"/>
    </location>
</feature>
<dbReference type="InterPro" id="IPR012337">
    <property type="entry name" value="RNaseH-like_sf"/>
</dbReference>
<dbReference type="OrthoDB" id="1476293at2759"/>